<evidence type="ECO:0000313" key="3">
    <source>
        <dbReference type="Proteomes" id="UP000799302"/>
    </source>
</evidence>
<gene>
    <name evidence="2" type="ORF">BT63DRAFT_227999</name>
</gene>
<proteinExistence type="predicted"/>
<keyword evidence="3" id="KW-1185">Reference proteome</keyword>
<feature type="compositionally biased region" description="Basic and acidic residues" evidence="1">
    <location>
        <begin position="94"/>
        <end position="108"/>
    </location>
</feature>
<protein>
    <submittedName>
        <fullName evidence="2">Uncharacterized protein</fullName>
    </submittedName>
</protein>
<organism evidence="2 3">
    <name type="scientific">Microthyrium microscopicum</name>
    <dbReference type="NCBI Taxonomy" id="703497"/>
    <lineage>
        <taxon>Eukaryota</taxon>
        <taxon>Fungi</taxon>
        <taxon>Dikarya</taxon>
        <taxon>Ascomycota</taxon>
        <taxon>Pezizomycotina</taxon>
        <taxon>Dothideomycetes</taxon>
        <taxon>Dothideomycetes incertae sedis</taxon>
        <taxon>Microthyriales</taxon>
        <taxon>Microthyriaceae</taxon>
        <taxon>Microthyrium</taxon>
    </lineage>
</organism>
<feature type="region of interest" description="Disordered" evidence="1">
    <location>
        <begin position="83"/>
        <end position="108"/>
    </location>
</feature>
<evidence type="ECO:0000313" key="2">
    <source>
        <dbReference type="EMBL" id="KAF2670025.1"/>
    </source>
</evidence>
<dbReference type="AlphaFoldDB" id="A0A6A6UCP8"/>
<name>A0A6A6UCP8_9PEZI</name>
<dbReference type="Proteomes" id="UP000799302">
    <property type="component" value="Unassembled WGS sequence"/>
</dbReference>
<accession>A0A6A6UCP8</accession>
<evidence type="ECO:0000256" key="1">
    <source>
        <dbReference type="SAM" id="MobiDB-lite"/>
    </source>
</evidence>
<reference evidence="2" key="1">
    <citation type="journal article" date="2020" name="Stud. Mycol.">
        <title>101 Dothideomycetes genomes: a test case for predicting lifestyles and emergence of pathogens.</title>
        <authorList>
            <person name="Haridas S."/>
            <person name="Albert R."/>
            <person name="Binder M."/>
            <person name="Bloem J."/>
            <person name="Labutti K."/>
            <person name="Salamov A."/>
            <person name="Andreopoulos B."/>
            <person name="Baker S."/>
            <person name="Barry K."/>
            <person name="Bills G."/>
            <person name="Bluhm B."/>
            <person name="Cannon C."/>
            <person name="Castanera R."/>
            <person name="Culley D."/>
            <person name="Daum C."/>
            <person name="Ezra D."/>
            <person name="Gonzalez J."/>
            <person name="Henrissat B."/>
            <person name="Kuo A."/>
            <person name="Liang C."/>
            <person name="Lipzen A."/>
            <person name="Lutzoni F."/>
            <person name="Magnuson J."/>
            <person name="Mondo S."/>
            <person name="Nolan M."/>
            <person name="Ohm R."/>
            <person name="Pangilinan J."/>
            <person name="Park H.-J."/>
            <person name="Ramirez L."/>
            <person name="Alfaro M."/>
            <person name="Sun H."/>
            <person name="Tritt A."/>
            <person name="Yoshinaga Y."/>
            <person name="Zwiers L.-H."/>
            <person name="Turgeon B."/>
            <person name="Goodwin S."/>
            <person name="Spatafora J."/>
            <person name="Crous P."/>
            <person name="Grigoriev I."/>
        </authorList>
    </citation>
    <scope>NUCLEOTIDE SEQUENCE</scope>
    <source>
        <strain evidence="2">CBS 115976</strain>
    </source>
</reference>
<dbReference type="EMBL" id="MU004234">
    <property type="protein sequence ID" value="KAF2670025.1"/>
    <property type="molecule type" value="Genomic_DNA"/>
</dbReference>
<sequence>MVLYKRRRNQCKETLTSHQSTHFQDGYHLGQRNPTCIHEVTPAANIPSLAGKLAHHWFICPRAARGVSRVSRSGGMLAHCCSSQIRKKSRKPRRGVDPKSPRDSIKGERARSACFNSVNVSERSGLTSATLIFTYFLSSRQLQALGCLLLCYL</sequence>